<dbReference type="EMBL" id="CABHOF010000032">
    <property type="protein sequence ID" value="VUX64409.1"/>
    <property type="molecule type" value="Genomic_DNA"/>
</dbReference>
<dbReference type="AlphaFoldDB" id="A0A173ZKK9"/>
<dbReference type="Proteomes" id="UP000477285">
    <property type="component" value="Unassembled WGS sequence"/>
</dbReference>
<evidence type="ECO:0000259" key="1">
    <source>
        <dbReference type="Pfam" id="PF12728"/>
    </source>
</evidence>
<evidence type="ECO:0000313" key="6">
    <source>
        <dbReference type="Proteomes" id="UP000366766"/>
    </source>
</evidence>
<evidence type="ECO:0000313" key="4">
    <source>
        <dbReference type="EMBL" id="VUX64409.1"/>
    </source>
</evidence>
<reference evidence="3 7" key="2">
    <citation type="journal article" date="2019" name="Nat. Med.">
        <title>A library of human gut bacterial isolates paired with longitudinal multiomics data enables mechanistic microbiome research.</title>
        <authorList>
            <person name="Poyet M."/>
            <person name="Groussin M."/>
            <person name="Gibbons S.M."/>
            <person name="Avila-Pacheco J."/>
            <person name="Jiang X."/>
            <person name="Kearney S.M."/>
            <person name="Perrotta A.R."/>
            <person name="Berdy B."/>
            <person name="Zhao S."/>
            <person name="Lieberman T.D."/>
            <person name="Swanson P.K."/>
            <person name="Smith M."/>
            <person name="Roesemann S."/>
            <person name="Alexander J.E."/>
            <person name="Rich S.A."/>
            <person name="Livny J."/>
            <person name="Vlamakis H."/>
            <person name="Clish C."/>
            <person name="Bullock K."/>
            <person name="Deik A."/>
            <person name="Scott J."/>
            <person name="Pierce K.A."/>
            <person name="Xavier R.J."/>
            <person name="Alm E.J."/>
        </authorList>
    </citation>
    <scope>NUCLEOTIDE SEQUENCE [LARGE SCALE GENOMIC DNA]</scope>
    <source>
        <strain evidence="3 7">BIOML-A1</strain>
    </source>
</reference>
<reference evidence="2 5" key="1">
    <citation type="submission" date="2015-09" db="EMBL/GenBank/DDBJ databases">
        <authorList>
            <consortium name="Pathogen Informatics"/>
        </authorList>
    </citation>
    <scope>NUCLEOTIDE SEQUENCE [LARGE SCALE GENOMIC DNA]</scope>
    <source>
        <strain evidence="2 5">2789STDY5834863</strain>
    </source>
</reference>
<evidence type="ECO:0000313" key="7">
    <source>
        <dbReference type="Proteomes" id="UP000477285"/>
    </source>
</evidence>
<evidence type="ECO:0000313" key="2">
    <source>
        <dbReference type="EMBL" id="CUN76170.1"/>
    </source>
</evidence>
<sequence>MSENKRLNNYDELPLVLDVADIQRIMGISRVTAYELVHTPGFPAFRSGRLIKVSKIAFFEWMAKGNGRVPENSN</sequence>
<dbReference type="GeneID" id="75077072"/>
<dbReference type="InterPro" id="IPR041657">
    <property type="entry name" value="HTH_17"/>
</dbReference>
<evidence type="ECO:0000313" key="3">
    <source>
        <dbReference type="EMBL" id="MZL34201.1"/>
    </source>
</evidence>
<dbReference type="eggNOG" id="COG3311">
    <property type="taxonomic scope" value="Bacteria"/>
</dbReference>
<dbReference type="EMBL" id="CYZN01000005">
    <property type="protein sequence ID" value="CUN76170.1"/>
    <property type="molecule type" value="Genomic_DNA"/>
</dbReference>
<keyword evidence="6" id="KW-1185">Reference proteome</keyword>
<dbReference type="Proteomes" id="UP000095431">
    <property type="component" value="Unassembled WGS sequence"/>
</dbReference>
<proteinExistence type="predicted"/>
<dbReference type="Proteomes" id="UP000366766">
    <property type="component" value="Unassembled WGS sequence"/>
</dbReference>
<name>A0A173ZKK9_9FIRM</name>
<dbReference type="Pfam" id="PF12728">
    <property type="entry name" value="HTH_17"/>
    <property type="match status" value="1"/>
</dbReference>
<accession>A0A173ZKK9</accession>
<gene>
    <name evidence="4" type="ORF">BWLFYP14_01388</name>
    <name evidence="2" type="ORF">ERS852478_01013</name>
    <name evidence="3" type="ORF">GT728_13545</name>
</gene>
<dbReference type="RefSeq" id="WP_008707138.1">
    <property type="nucleotide sequence ID" value="NZ_BTHH01000004.1"/>
</dbReference>
<feature type="domain" description="Helix-turn-helix" evidence="1">
    <location>
        <begin position="16"/>
        <end position="64"/>
    </location>
</feature>
<dbReference type="EMBL" id="WWVQ01000034">
    <property type="protein sequence ID" value="MZL34201.1"/>
    <property type="molecule type" value="Genomic_DNA"/>
</dbReference>
<evidence type="ECO:0000313" key="5">
    <source>
        <dbReference type="Proteomes" id="UP000095431"/>
    </source>
</evidence>
<reference evidence="4 6" key="3">
    <citation type="submission" date="2019-07" db="EMBL/GenBank/DDBJ databases">
        <authorList>
            <person name="Chang H.-W."/>
            <person name="Raman A."/>
            <person name="Venkatesh S."/>
            <person name="Gehrig J."/>
        </authorList>
    </citation>
    <scope>NUCLEOTIDE SEQUENCE [LARGE SCALE GENOMIC DNA]</scope>
    <source>
        <strain evidence="4">Blautia_wexlerae_LFYP_14</strain>
    </source>
</reference>
<organism evidence="2 5">
    <name type="scientific">Blautia wexlerae</name>
    <dbReference type="NCBI Taxonomy" id="418240"/>
    <lineage>
        <taxon>Bacteria</taxon>
        <taxon>Bacillati</taxon>
        <taxon>Bacillota</taxon>
        <taxon>Clostridia</taxon>
        <taxon>Lachnospirales</taxon>
        <taxon>Lachnospiraceae</taxon>
        <taxon>Blautia</taxon>
    </lineage>
</organism>
<protein>
    <submittedName>
        <fullName evidence="2 4">Helix-turn-helix domain</fullName>
    </submittedName>
    <submittedName>
        <fullName evidence="3">Helix-turn-helix domain-containing protein</fullName>
    </submittedName>
</protein>